<dbReference type="Pfam" id="PF09419">
    <property type="entry name" value="PGP_phosphatase"/>
    <property type="match status" value="1"/>
</dbReference>
<dbReference type="STRING" id="40754.THII_1840"/>
<evidence type="ECO:0000313" key="2">
    <source>
        <dbReference type="EMBL" id="BAP56137.1"/>
    </source>
</evidence>
<dbReference type="SUPFAM" id="SSF56784">
    <property type="entry name" value="HAD-like"/>
    <property type="match status" value="1"/>
</dbReference>
<keyword evidence="2" id="KW-0378">Hydrolase</keyword>
<evidence type="ECO:0000313" key="3">
    <source>
        <dbReference type="Proteomes" id="UP000031623"/>
    </source>
</evidence>
<dbReference type="InterPro" id="IPR036412">
    <property type="entry name" value="HAD-like_sf"/>
</dbReference>
<dbReference type="InterPro" id="IPR023214">
    <property type="entry name" value="HAD_sf"/>
</dbReference>
<dbReference type="KEGG" id="tig:THII_1840"/>
<evidence type="ECO:0000256" key="1">
    <source>
        <dbReference type="SAM" id="Phobius"/>
    </source>
</evidence>
<name>A0A090AKG8_9GAMM</name>
<accession>A0A090AKG8</accession>
<organism evidence="2 3">
    <name type="scientific">Thioploca ingrica</name>
    <dbReference type="NCBI Taxonomy" id="40754"/>
    <lineage>
        <taxon>Bacteria</taxon>
        <taxon>Pseudomonadati</taxon>
        <taxon>Pseudomonadota</taxon>
        <taxon>Gammaproteobacteria</taxon>
        <taxon>Thiotrichales</taxon>
        <taxon>Thiotrichaceae</taxon>
        <taxon>Thioploca</taxon>
    </lineage>
</organism>
<protein>
    <submittedName>
        <fullName evidence="2">Hydrolase of the HAD superfamily</fullName>
    </submittedName>
</protein>
<gene>
    <name evidence="2" type="ORF">THII_1840</name>
</gene>
<dbReference type="EMBL" id="AP014633">
    <property type="protein sequence ID" value="BAP56137.1"/>
    <property type="molecule type" value="Genomic_DNA"/>
</dbReference>
<proteinExistence type="predicted"/>
<keyword evidence="1" id="KW-1133">Transmembrane helix</keyword>
<dbReference type="AlphaFoldDB" id="A0A090AKG8"/>
<dbReference type="GO" id="GO:0008962">
    <property type="term" value="F:phosphatidylglycerophosphatase activity"/>
    <property type="evidence" value="ECO:0007669"/>
    <property type="project" value="InterPro"/>
</dbReference>
<feature type="transmembrane region" description="Helical" evidence="1">
    <location>
        <begin position="132"/>
        <end position="154"/>
    </location>
</feature>
<keyword evidence="1" id="KW-0812">Transmembrane</keyword>
<keyword evidence="3" id="KW-1185">Reference proteome</keyword>
<reference evidence="2 3" key="1">
    <citation type="journal article" date="2014" name="ISME J.">
        <title>Ecophysiology of Thioploca ingrica as revealed by the complete genome sequence supplemented with proteomic evidence.</title>
        <authorList>
            <person name="Kojima H."/>
            <person name="Ogura Y."/>
            <person name="Yamamoto N."/>
            <person name="Togashi T."/>
            <person name="Mori H."/>
            <person name="Watanabe T."/>
            <person name="Nemoto F."/>
            <person name="Kurokawa K."/>
            <person name="Hayashi T."/>
            <person name="Fukui M."/>
        </authorList>
    </citation>
    <scope>NUCLEOTIDE SEQUENCE [LARGE SCALE GENOMIC DNA]</scope>
</reference>
<keyword evidence="1" id="KW-0472">Membrane</keyword>
<sequence>MGYRYRQALTQVYRTTPRQRQLCQLSPIELKQQGITVLVLDFDGVLAAHGESQPAKEVHPWLQTCIQCFGANQVFVLSNKPLASRIAHFNCHYQGVRYITAVRKKPYPDGLKEIIALTGQSSHQVMLIDDRLLTGVLAACLANVSVAYITYPYVQLSKRPLPEMFFMVLRFLERYLISLYSRFTYPNH</sequence>
<dbReference type="InterPro" id="IPR027706">
    <property type="entry name" value="PGP_Pase"/>
</dbReference>
<dbReference type="HOGENOM" id="CLU_1445706_0_0_6"/>
<dbReference type="Gene3D" id="3.40.50.1000">
    <property type="entry name" value="HAD superfamily/HAD-like"/>
    <property type="match status" value="1"/>
</dbReference>
<dbReference type="Proteomes" id="UP000031623">
    <property type="component" value="Chromosome"/>
</dbReference>